<evidence type="ECO:0000259" key="6">
    <source>
        <dbReference type="PROSITE" id="PS50043"/>
    </source>
</evidence>
<dbReference type="EMBL" id="CP060697">
    <property type="protein sequence ID" value="QNM83911.1"/>
    <property type="molecule type" value="Genomic_DNA"/>
</dbReference>
<dbReference type="RefSeq" id="WP_187480865.1">
    <property type="nucleotide sequence ID" value="NZ_CP060697.1"/>
</dbReference>
<evidence type="ECO:0000313" key="7">
    <source>
        <dbReference type="EMBL" id="QNM83911.1"/>
    </source>
</evidence>
<dbReference type="InterPro" id="IPR036388">
    <property type="entry name" value="WH-like_DNA-bd_sf"/>
</dbReference>
<organism evidence="7 8">
    <name type="scientific">Sphingomonas sabuli</name>
    <dbReference type="NCBI Taxonomy" id="2764186"/>
    <lineage>
        <taxon>Bacteria</taxon>
        <taxon>Pseudomonadati</taxon>
        <taxon>Pseudomonadota</taxon>
        <taxon>Alphaproteobacteria</taxon>
        <taxon>Sphingomonadales</taxon>
        <taxon>Sphingomonadaceae</taxon>
        <taxon>Sphingomonas</taxon>
    </lineage>
</organism>
<reference evidence="7 8" key="1">
    <citation type="submission" date="2020-08" db="EMBL/GenBank/DDBJ databases">
        <title>Sphingomonas sp. sand1-3 16S ribosomal RNA gene Genome sequencing and assembly.</title>
        <authorList>
            <person name="Kang M."/>
        </authorList>
    </citation>
    <scope>NUCLEOTIDE SEQUENCE [LARGE SCALE GENOMIC DNA]</scope>
    <source>
        <strain evidence="8">sand1-3</strain>
    </source>
</reference>
<evidence type="ECO:0000256" key="1">
    <source>
        <dbReference type="ARBA" id="ARBA00023015"/>
    </source>
</evidence>
<dbReference type="PROSITE" id="PS50043">
    <property type="entry name" value="HTH_LUXR_2"/>
    <property type="match status" value="1"/>
</dbReference>
<proteinExistence type="predicted"/>
<evidence type="ECO:0000256" key="5">
    <source>
        <dbReference type="SAM" id="Phobius"/>
    </source>
</evidence>
<dbReference type="PANTHER" id="PTHR44688">
    <property type="entry name" value="DNA-BINDING TRANSCRIPTIONAL ACTIVATOR DEVR_DOSR"/>
    <property type="match status" value="1"/>
</dbReference>
<dbReference type="Gene3D" id="1.10.10.10">
    <property type="entry name" value="Winged helix-like DNA-binding domain superfamily/Winged helix DNA-binding domain"/>
    <property type="match status" value="1"/>
</dbReference>
<keyword evidence="1" id="KW-0805">Transcription regulation</keyword>
<evidence type="ECO:0000256" key="4">
    <source>
        <dbReference type="SAM" id="MobiDB-lite"/>
    </source>
</evidence>
<dbReference type="GO" id="GO:0006355">
    <property type="term" value="P:regulation of DNA-templated transcription"/>
    <property type="evidence" value="ECO:0007669"/>
    <property type="project" value="InterPro"/>
</dbReference>
<keyword evidence="3" id="KW-0804">Transcription</keyword>
<evidence type="ECO:0000256" key="3">
    <source>
        <dbReference type="ARBA" id="ARBA00023163"/>
    </source>
</evidence>
<evidence type="ECO:0000313" key="8">
    <source>
        <dbReference type="Proteomes" id="UP000515861"/>
    </source>
</evidence>
<dbReference type="Pfam" id="PF00196">
    <property type="entry name" value="GerE"/>
    <property type="match status" value="1"/>
</dbReference>
<sequence length="200" mass="21797">MTNIERKARVPNPALWGDSPADQEPDVAQRVAKLTDGQLDCLRLVANHLSSKEIAVELGISPHTVDQRIRQSLATLGVARRSQAARIVARHREPYQSLIHQPPYIEGEPAAGDEDGAVSNQIRHAGRAGETWGGSGFQTEQKRGSSWSSLQLPFATRSHPRNEMSVGLRLLWIVVIAIGAAFSAGMYLAGLESLARMMQS</sequence>
<accession>A0A7G9L5L2</accession>
<dbReference type="AlphaFoldDB" id="A0A7G9L5L2"/>
<dbReference type="KEGG" id="ssau:H8M03_06280"/>
<dbReference type="GO" id="GO:0003677">
    <property type="term" value="F:DNA binding"/>
    <property type="evidence" value="ECO:0007669"/>
    <property type="project" value="UniProtKB-KW"/>
</dbReference>
<dbReference type="InterPro" id="IPR000792">
    <property type="entry name" value="Tscrpt_reg_LuxR_C"/>
</dbReference>
<name>A0A7G9L5L2_9SPHN</name>
<dbReference type="Proteomes" id="UP000515861">
    <property type="component" value="Chromosome"/>
</dbReference>
<keyword evidence="8" id="KW-1185">Reference proteome</keyword>
<dbReference type="SUPFAM" id="SSF46894">
    <property type="entry name" value="C-terminal effector domain of the bipartite response regulators"/>
    <property type="match status" value="1"/>
</dbReference>
<feature type="transmembrane region" description="Helical" evidence="5">
    <location>
        <begin position="170"/>
        <end position="190"/>
    </location>
</feature>
<dbReference type="PANTHER" id="PTHR44688:SF16">
    <property type="entry name" value="DNA-BINDING TRANSCRIPTIONAL ACTIVATOR DEVR_DOSR"/>
    <property type="match status" value="1"/>
</dbReference>
<feature type="region of interest" description="Disordered" evidence="4">
    <location>
        <begin position="1"/>
        <end position="23"/>
    </location>
</feature>
<dbReference type="InterPro" id="IPR016032">
    <property type="entry name" value="Sig_transdc_resp-reg_C-effctor"/>
</dbReference>
<evidence type="ECO:0000256" key="2">
    <source>
        <dbReference type="ARBA" id="ARBA00023125"/>
    </source>
</evidence>
<dbReference type="CDD" id="cd06170">
    <property type="entry name" value="LuxR_C_like"/>
    <property type="match status" value="1"/>
</dbReference>
<gene>
    <name evidence="7" type="ORF">H8M03_06280</name>
</gene>
<dbReference type="SMART" id="SM00421">
    <property type="entry name" value="HTH_LUXR"/>
    <property type="match status" value="1"/>
</dbReference>
<keyword evidence="5" id="KW-1133">Transmembrane helix</keyword>
<protein>
    <submittedName>
        <fullName evidence="7">Helix-turn-helix transcriptional regulator</fullName>
    </submittedName>
</protein>
<keyword evidence="2" id="KW-0238">DNA-binding</keyword>
<keyword evidence="5" id="KW-0472">Membrane</keyword>
<feature type="domain" description="HTH luxR-type" evidence="6">
    <location>
        <begin position="27"/>
        <end position="92"/>
    </location>
</feature>
<keyword evidence="5" id="KW-0812">Transmembrane</keyword>